<gene>
    <name evidence="3" type="ORF">SMAC_02718</name>
</gene>
<organism evidence="3 4">
    <name type="scientific">Sordaria macrospora (strain ATCC MYA-333 / DSM 997 / K(L3346) / K-hell)</name>
    <dbReference type="NCBI Taxonomy" id="771870"/>
    <lineage>
        <taxon>Eukaryota</taxon>
        <taxon>Fungi</taxon>
        <taxon>Dikarya</taxon>
        <taxon>Ascomycota</taxon>
        <taxon>Pezizomycotina</taxon>
        <taxon>Sordariomycetes</taxon>
        <taxon>Sordariomycetidae</taxon>
        <taxon>Sordariales</taxon>
        <taxon>Sordariaceae</taxon>
        <taxon>Sordaria</taxon>
    </lineage>
</organism>
<feature type="transmembrane region" description="Helical" evidence="2">
    <location>
        <begin position="268"/>
        <end position="288"/>
    </location>
</feature>
<feature type="transmembrane region" description="Helical" evidence="2">
    <location>
        <begin position="871"/>
        <end position="892"/>
    </location>
</feature>
<dbReference type="EMBL" id="CABT02000011">
    <property type="protein sequence ID" value="CCC10140.1"/>
    <property type="molecule type" value="Genomic_DNA"/>
</dbReference>
<feature type="transmembrane region" description="Helical" evidence="2">
    <location>
        <begin position="308"/>
        <end position="329"/>
    </location>
</feature>
<feature type="transmembrane region" description="Helical" evidence="2">
    <location>
        <begin position="374"/>
        <end position="396"/>
    </location>
</feature>
<dbReference type="HOGENOM" id="CLU_012014_1_0_1"/>
<feature type="region of interest" description="Disordered" evidence="1">
    <location>
        <begin position="217"/>
        <end position="237"/>
    </location>
</feature>
<evidence type="ECO:0000256" key="1">
    <source>
        <dbReference type="SAM" id="MobiDB-lite"/>
    </source>
</evidence>
<comment type="caution">
    <text evidence="3">The sequence shown here is derived from an EMBL/GenBank/DDBJ whole genome shotgun (WGS) entry which is preliminary data.</text>
</comment>
<evidence type="ECO:0000313" key="3">
    <source>
        <dbReference type="EMBL" id="CCC10140.1"/>
    </source>
</evidence>
<name>F7VX98_SORMK</name>
<accession>F7VX98</accession>
<keyword evidence="2" id="KW-1133">Transmembrane helix</keyword>
<dbReference type="VEuPathDB" id="FungiDB:SMAC_02718"/>
<evidence type="ECO:0000256" key="2">
    <source>
        <dbReference type="SAM" id="Phobius"/>
    </source>
</evidence>
<evidence type="ECO:0000313" key="4">
    <source>
        <dbReference type="Proteomes" id="UP000001881"/>
    </source>
</evidence>
<dbReference type="OrthoDB" id="4721035at2759"/>
<keyword evidence="2" id="KW-0472">Membrane</keyword>
<keyword evidence="2" id="KW-0812">Transmembrane</keyword>
<dbReference type="Proteomes" id="UP000001881">
    <property type="component" value="Unassembled WGS sequence"/>
</dbReference>
<dbReference type="InParanoid" id="F7VX98"/>
<protein>
    <submittedName>
        <fullName evidence="3">WGS project CABT00000000 data, contig 2.11</fullName>
    </submittedName>
</protein>
<dbReference type="eggNOG" id="ENOG502SHT7">
    <property type="taxonomic scope" value="Eukaryota"/>
</dbReference>
<keyword evidence="4" id="KW-1185">Reference proteome</keyword>
<dbReference type="OMA" id="DMSMRTW"/>
<proteinExistence type="predicted"/>
<feature type="compositionally biased region" description="Polar residues" evidence="1">
    <location>
        <begin position="15"/>
        <end position="42"/>
    </location>
</feature>
<sequence length="1005" mass="110996">MAPMAPNPTAVEPMTNETIDTTIPDSPSSLPQTPCNTKSSWVTGKRNKLLRRIPLFKPSKLETPMMASTTPRPADYQHVDTEYSSTRREEAARSVSPDSALSAMGHDGDQDRGEGSQSPPPPPPSNSQHQYQSVPSPPLNQEQQPQAPKESDMGTYPAYPATFPGGFHSYSPPPMAMYPGSPMTPQVINFQGWGQAYDAQSLMSSPQTPFTPFGQPPFGQPVYGQGGYGQPPYGQPPYGQPPYGPPPFECHSQSEPYRDKVSWLGTTLWFLSIFSTIGSGLWLGVAFIQPKWGRTVSSAHGALPPSTASLLTALIAKLIETSFVAVFVASVGQILTKKAFDVGNRGVTLGEFGMKNWVVSPGLMFTNIKAWKKVGFTPLGILCMVATLVAVLYTTASDALVAPKLKWGKPELILMKNNAMASYGNVSFVKLSCQLPDTLLADEHSAGSCLAASLSGFSYHNFQAFLQVVYHWPPFATFCILTTSRSTWSEFGRNNTKPEGRYMSNRPPVTATLYDNVTVTGTWINTEYSDPMTRYEEYKRVINNVTLAVPHPGVYDAATDPKNEILQPSDLSGVGEYRLAASAVSPALNILCVEMTRKELAPLVYTAWPFSNLTDAELKGEVTGGLNWLNDVPLYDWAPNETQWLNRTDVDDIFRWGPEYHRRPPVFQRFPSEYNVIINATVQGSTNWTYKSGSIYTLVNNNFTDDYTLCEIRSWLSTNCSTHLNISGTTGAHMSANCEDESDPVSYRKSVPDAVESDEADWKWLADAWQLAIYMNSGLTTLNASRDRILTALPLEDPLLPLKTPSLAEVLAALVSPTLISGSIKTPTVNYWPPEAINATLPGMPGWEHEFNASITKQEYTSGAAQEYQRAFLVILILGFLLNLFCLVHLFIQLRGRPLTDFTDPANLFALAINSPPSCQLSGSCGGGPKGTQLDVPWRIGYSEQSNHYFFEEATEKRQRLKRRSRRDVVTSEMELVDFKDGDTKAKMDNPRQSYIKLSNHKSWL</sequence>
<reference evidence="3 4" key="1">
    <citation type="journal article" date="2010" name="PLoS Genet.">
        <title>De novo assembly of a 40 Mb eukaryotic genome from short sequence reads: Sordaria macrospora, a model organism for fungal morphogenesis.</title>
        <authorList>
            <person name="Nowrousian M."/>
            <person name="Stajich J."/>
            <person name="Chu M."/>
            <person name="Engh I."/>
            <person name="Espagne E."/>
            <person name="Halliday K."/>
            <person name="Kamerewerd J."/>
            <person name="Kempken F."/>
            <person name="Knab B."/>
            <person name="Kuo H.C."/>
            <person name="Osiewacz H.D."/>
            <person name="Poeggeler S."/>
            <person name="Read N."/>
            <person name="Seiler S."/>
            <person name="Smith K."/>
            <person name="Zickler D."/>
            <person name="Kueck U."/>
            <person name="Freitag M."/>
        </authorList>
    </citation>
    <scope>NUCLEOTIDE SEQUENCE [LARGE SCALE GENOMIC DNA]</scope>
    <source>
        <strain evidence="4">ATCC MYA-333 / DSM 997 / K(L3346) / K-hell</strain>
        <tissue evidence="3">Mycelium</tissue>
    </source>
</reference>
<feature type="compositionally biased region" description="Basic and acidic residues" evidence="1">
    <location>
        <begin position="75"/>
        <end position="92"/>
    </location>
</feature>
<feature type="region of interest" description="Disordered" evidence="1">
    <location>
        <begin position="1"/>
        <end position="160"/>
    </location>
</feature>
<dbReference type="AlphaFoldDB" id="F7VX98"/>